<dbReference type="GO" id="GO:1990904">
    <property type="term" value="C:ribonucleoprotein complex"/>
    <property type="evidence" value="ECO:0007669"/>
    <property type="project" value="UniProtKB-KW"/>
</dbReference>
<dbReference type="InterPro" id="IPR001911">
    <property type="entry name" value="Ribosomal_bS21"/>
</dbReference>
<dbReference type="NCBIfam" id="TIGR00030">
    <property type="entry name" value="S21p"/>
    <property type="match status" value="1"/>
</dbReference>
<protein>
    <recommendedName>
        <fullName evidence="4">Small ribosomal subunit protein bS21</fullName>
    </recommendedName>
</protein>
<dbReference type="GO" id="GO:0005840">
    <property type="term" value="C:ribosome"/>
    <property type="evidence" value="ECO:0007669"/>
    <property type="project" value="UniProtKB-KW"/>
</dbReference>
<evidence type="ECO:0000256" key="4">
    <source>
        <dbReference type="ARBA" id="ARBA00035135"/>
    </source>
</evidence>
<reference evidence="5" key="1">
    <citation type="submission" date="2020-10" db="EMBL/GenBank/DDBJ databases">
        <title>Ca. Dormibacterota MAGs.</title>
        <authorList>
            <person name="Montgomery K."/>
        </authorList>
    </citation>
    <scope>NUCLEOTIDE SEQUENCE [LARGE SCALE GENOMIC DNA]</scope>
    <source>
        <strain evidence="5">SC8812_S17_10</strain>
    </source>
</reference>
<evidence type="ECO:0000313" key="6">
    <source>
        <dbReference type="Proteomes" id="UP000612893"/>
    </source>
</evidence>
<dbReference type="EMBL" id="JAEKNR010000013">
    <property type="protein sequence ID" value="MBJ7596630.1"/>
    <property type="molecule type" value="Genomic_DNA"/>
</dbReference>
<dbReference type="GO" id="GO:0003735">
    <property type="term" value="F:structural constituent of ribosome"/>
    <property type="evidence" value="ECO:0007669"/>
    <property type="project" value="InterPro"/>
</dbReference>
<comment type="caution">
    <text evidence="5">The sequence shown here is derived from an EMBL/GenBank/DDBJ whole genome shotgun (WGS) entry which is preliminary data.</text>
</comment>
<dbReference type="Proteomes" id="UP000612893">
    <property type="component" value="Unassembled WGS sequence"/>
</dbReference>
<evidence type="ECO:0000256" key="2">
    <source>
        <dbReference type="ARBA" id="ARBA00022980"/>
    </source>
</evidence>
<accession>A0A934N161</accession>
<gene>
    <name evidence="5" type="primary">rpsU</name>
    <name evidence="5" type="ORF">JF922_00885</name>
</gene>
<dbReference type="GO" id="GO:0006412">
    <property type="term" value="P:translation"/>
    <property type="evidence" value="ECO:0007669"/>
    <property type="project" value="InterPro"/>
</dbReference>
<keyword evidence="3" id="KW-0687">Ribonucleoprotein</keyword>
<keyword evidence="2 5" id="KW-0689">Ribosomal protein</keyword>
<comment type="similarity">
    <text evidence="1">Belongs to the bacterial ribosomal protein bS21 family.</text>
</comment>
<name>A0A934N161_9BACT</name>
<sequence>MLNRHRQAGTRMVLDGPEELELALRLFRDDTLMAKREAKRKQYFVAPSTRRKIKALAARRRAARARRKRSVILQG</sequence>
<dbReference type="RefSeq" id="WP_338198461.1">
    <property type="nucleotide sequence ID" value="NZ_JAEKNR010000013.1"/>
</dbReference>
<evidence type="ECO:0000256" key="3">
    <source>
        <dbReference type="ARBA" id="ARBA00023274"/>
    </source>
</evidence>
<dbReference type="AlphaFoldDB" id="A0A934N161"/>
<proteinExistence type="inferred from homology"/>
<evidence type="ECO:0000256" key="1">
    <source>
        <dbReference type="ARBA" id="ARBA00006640"/>
    </source>
</evidence>
<evidence type="ECO:0000313" key="5">
    <source>
        <dbReference type="EMBL" id="MBJ7596630.1"/>
    </source>
</evidence>
<organism evidence="5 6">
    <name type="scientific">Candidatus Nephthysia bennettiae</name>
    <dbReference type="NCBI Taxonomy" id="3127016"/>
    <lineage>
        <taxon>Bacteria</taxon>
        <taxon>Bacillati</taxon>
        <taxon>Candidatus Dormiibacterota</taxon>
        <taxon>Candidatus Dormibacteria</taxon>
        <taxon>Candidatus Dormibacterales</taxon>
        <taxon>Candidatus Dormibacteraceae</taxon>
        <taxon>Candidatus Nephthysia</taxon>
    </lineage>
</organism>
<keyword evidence="6" id="KW-1185">Reference proteome</keyword>